<proteinExistence type="predicted"/>
<evidence type="ECO:0000313" key="2">
    <source>
        <dbReference type="Proteomes" id="UP001732700"/>
    </source>
</evidence>
<dbReference type="EnsemblPlants" id="AVESA.00010b.r2.4CG1259550.1">
    <property type="protein sequence ID" value="AVESA.00010b.r2.4CG1259550.1.CDS"/>
    <property type="gene ID" value="AVESA.00010b.r2.4CG1259550"/>
</dbReference>
<keyword evidence="2" id="KW-1185">Reference proteome</keyword>
<accession>A0ACD5WME6</accession>
<evidence type="ECO:0000313" key="1">
    <source>
        <dbReference type="EnsemblPlants" id="AVESA.00010b.r2.4CG1259550.1.CDS"/>
    </source>
</evidence>
<reference evidence="1" key="2">
    <citation type="submission" date="2025-09" db="UniProtKB">
        <authorList>
            <consortium name="EnsemblPlants"/>
        </authorList>
    </citation>
    <scope>IDENTIFICATION</scope>
</reference>
<dbReference type="Proteomes" id="UP001732700">
    <property type="component" value="Chromosome 4C"/>
</dbReference>
<name>A0ACD5WME6_AVESA</name>
<sequence length="457" mass="49695">MLDKVWSDDTTSQLEATVQFRKLLFDGKNATMIKIIRADLLPRFAEFLSRQVLPQLQMEAAWVLTNIAASDYTMLVAECGAVPRLVALLGSPNADVRHQAIWALGNIAADMPSCRETVLDHGAVTPLLAQFKEDMKVSVLRTATWALSNLCFGKLPTDVQVKPIMEIISLLIHSADEKILADACWTLYYICDGVEGGIKEVLDAGVCPQLVKLLMHASASILLPVITSLARISAGDDTQVQIMVERGILPCLAQLLARNYPKVIKKQACLIISNIAAGSKDQIQALIDADIMNHVIVLLKTSEKDIQKEAAWAISNAASGGSSDQIQYLVSRGCLEPLCNVLKYQDVDLVYTCLEGLQNILEEGETGKQGNESAANPYAQFMLENGGLDNLEDLQDFENDAVYRLAMKLLESYWDEEVSDDDATLPAPIDGSAEPVATVPEDAGQPPVPAPEADGTE</sequence>
<organism evidence="1 2">
    <name type="scientific">Avena sativa</name>
    <name type="common">Oat</name>
    <dbReference type="NCBI Taxonomy" id="4498"/>
    <lineage>
        <taxon>Eukaryota</taxon>
        <taxon>Viridiplantae</taxon>
        <taxon>Streptophyta</taxon>
        <taxon>Embryophyta</taxon>
        <taxon>Tracheophyta</taxon>
        <taxon>Spermatophyta</taxon>
        <taxon>Magnoliopsida</taxon>
        <taxon>Liliopsida</taxon>
        <taxon>Poales</taxon>
        <taxon>Poaceae</taxon>
        <taxon>BOP clade</taxon>
        <taxon>Pooideae</taxon>
        <taxon>Poodae</taxon>
        <taxon>Poeae</taxon>
        <taxon>Poeae Chloroplast Group 1 (Aveneae type)</taxon>
        <taxon>Aveninae</taxon>
        <taxon>Avena</taxon>
    </lineage>
</organism>
<reference evidence="1" key="1">
    <citation type="submission" date="2021-05" db="EMBL/GenBank/DDBJ databases">
        <authorList>
            <person name="Scholz U."/>
            <person name="Mascher M."/>
            <person name="Fiebig A."/>
        </authorList>
    </citation>
    <scope>NUCLEOTIDE SEQUENCE [LARGE SCALE GENOMIC DNA]</scope>
</reference>
<protein>
    <submittedName>
        <fullName evidence="1">Uncharacterized protein</fullName>
    </submittedName>
</protein>